<dbReference type="Pfam" id="PF04143">
    <property type="entry name" value="Sulf_transp"/>
    <property type="match status" value="1"/>
</dbReference>
<keyword evidence="11" id="KW-1185">Reference proteome</keyword>
<evidence type="ECO:0000313" key="10">
    <source>
        <dbReference type="EMBL" id="QKD82731.1"/>
    </source>
</evidence>
<evidence type="ECO:0000256" key="8">
    <source>
        <dbReference type="ARBA" id="ARBA00035655"/>
    </source>
</evidence>
<dbReference type="AlphaFoldDB" id="A0A6M8BGI9"/>
<dbReference type="PANTHER" id="PTHR30574">
    <property type="entry name" value="INNER MEMBRANE PROTEIN YEDE"/>
    <property type="match status" value="1"/>
</dbReference>
<organism evidence="10 11">
    <name type="scientific">Thermoleptolyngbya sichuanensis A183</name>
    <dbReference type="NCBI Taxonomy" id="2737172"/>
    <lineage>
        <taxon>Bacteria</taxon>
        <taxon>Bacillati</taxon>
        <taxon>Cyanobacteriota</taxon>
        <taxon>Cyanophyceae</taxon>
        <taxon>Oculatellales</taxon>
        <taxon>Oculatellaceae</taxon>
        <taxon>Thermoleptolyngbya</taxon>
        <taxon>Thermoleptolyngbya sichuanensis</taxon>
    </lineage>
</organism>
<evidence type="ECO:0000256" key="6">
    <source>
        <dbReference type="ARBA" id="ARBA00022989"/>
    </source>
</evidence>
<dbReference type="InterPro" id="IPR007272">
    <property type="entry name" value="Sulf_transp_TsuA/YedE"/>
</dbReference>
<keyword evidence="2" id="KW-0813">Transport</keyword>
<dbReference type="RefSeq" id="WP_172355798.1">
    <property type="nucleotide sequence ID" value="NZ_CP053661.1"/>
</dbReference>
<evidence type="ECO:0000256" key="5">
    <source>
        <dbReference type="ARBA" id="ARBA00022692"/>
    </source>
</evidence>
<name>A0A6M8BGI9_9CYAN</name>
<dbReference type="Proteomes" id="UP000505210">
    <property type="component" value="Chromosome"/>
</dbReference>
<accession>A0A6M8BGI9</accession>
<keyword evidence="7 9" id="KW-0472">Membrane</keyword>
<comment type="similarity">
    <text evidence="8">Belongs to the TsuA/YedE (TC 9.B.102) family.</text>
</comment>
<keyword evidence="6 9" id="KW-1133">Transmembrane helix</keyword>
<comment type="subcellular location">
    <subcellularLocation>
        <location evidence="1">Cell inner membrane</location>
        <topology evidence="1">Multi-pass membrane protein</topology>
    </subcellularLocation>
</comment>
<dbReference type="PANTHER" id="PTHR30574:SF1">
    <property type="entry name" value="SULPHUR TRANSPORT DOMAIN-CONTAINING PROTEIN"/>
    <property type="match status" value="1"/>
</dbReference>
<dbReference type="EMBL" id="CP053661">
    <property type="protein sequence ID" value="QKD82731.1"/>
    <property type="molecule type" value="Genomic_DNA"/>
</dbReference>
<proteinExistence type="inferred from homology"/>
<feature type="transmembrane region" description="Helical" evidence="9">
    <location>
        <begin position="78"/>
        <end position="96"/>
    </location>
</feature>
<keyword evidence="4" id="KW-0997">Cell inner membrane</keyword>
<dbReference type="KEGG" id="theu:HPC62_11565"/>
<evidence type="ECO:0000256" key="4">
    <source>
        <dbReference type="ARBA" id="ARBA00022519"/>
    </source>
</evidence>
<dbReference type="GO" id="GO:0005886">
    <property type="term" value="C:plasma membrane"/>
    <property type="evidence" value="ECO:0007669"/>
    <property type="project" value="UniProtKB-SubCell"/>
</dbReference>
<protein>
    <submittedName>
        <fullName evidence="10">YeeE/YedE family protein</fullName>
    </submittedName>
</protein>
<feature type="transmembrane region" description="Helical" evidence="9">
    <location>
        <begin position="49"/>
        <end position="66"/>
    </location>
</feature>
<evidence type="ECO:0000313" key="11">
    <source>
        <dbReference type="Proteomes" id="UP000505210"/>
    </source>
</evidence>
<feature type="transmembrane region" description="Helical" evidence="9">
    <location>
        <begin position="116"/>
        <end position="134"/>
    </location>
</feature>
<keyword evidence="3" id="KW-1003">Cell membrane</keyword>
<reference evidence="10 11" key="1">
    <citation type="submission" date="2020-05" db="EMBL/GenBank/DDBJ databases">
        <title>Complete genome sequence of of a novel Thermoleptolyngbya strain isolated from hot springs of Ganzi, Sichuan China.</title>
        <authorList>
            <person name="Tang J."/>
            <person name="Daroch M."/>
            <person name="Li L."/>
            <person name="Waleron K."/>
            <person name="Waleron M."/>
            <person name="Waleron M."/>
        </authorList>
    </citation>
    <scope>NUCLEOTIDE SEQUENCE [LARGE SCALE GENOMIC DNA]</scope>
    <source>
        <strain evidence="10 11">PKUAC-SCTA183</strain>
    </source>
</reference>
<sequence length="138" mass="14277">MALLDRLSALLGGGLIGLSATVLLLLSGRIAGISGMVNGAITFRKAEAWRWSFISGLLLGAALYEYGFAVQPTPRSTFAPIAMLVGGLLVGWGTRMGNGCTSGHGVCGLGRLSGRSLVAVLTFLITGMLTVFVIRHGL</sequence>
<evidence type="ECO:0000256" key="1">
    <source>
        <dbReference type="ARBA" id="ARBA00004429"/>
    </source>
</evidence>
<evidence type="ECO:0000256" key="3">
    <source>
        <dbReference type="ARBA" id="ARBA00022475"/>
    </source>
</evidence>
<evidence type="ECO:0000256" key="2">
    <source>
        <dbReference type="ARBA" id="ARBA00022448"/>
    </source>
</evidence>
<gene>
    <name evidence="10" type="ORF">HPC62_11565</name>
</gene>
<evidence type="ECO:0000256" key="7">
    <source>
        <dbReference type="ARBA" id="ARBA00023136"/>
    </source>
</evidence>
<evidence type="ECO:0000256" key="9">
    <source>
        <dbReference type="SAM" id="Phobius"/>
    </source>
</evidence>
<keyword evidence="5 9" id="KW-0812">Transmembrane</keyword>